<evidence type="ECO:0000313" key="2">
    <source>
        <dbReference type="Proteomes" id="UP000198318"/>
    </source>
</evidence>
<gene>
    <name evidence="1" type="ORF">SAMN05443665_105627</name>
</gene>
<sequence length="124" mass="14146">MGQVRSLIVQIERQVLRLRTRLGKRTAVQHLDALAEALQPQGWRFTKFYRPEEFPTPLPLLWVHAGFAKEIGIVVSVRATPGGTWGYYETLRGRQGYLWPCGDAKAAAEQIDAILKHQMFPSTW</sequence>
<dbReference type="Proteomes" id="UP000198318">
    <property type="component" value="Unassembled WGS sequence"/>
</dbReference>
<dbReference type="EMBL" id="FZOR01000056">
    <property type="protein sequence ID" value="SNT60241.1"/>
    <property type="molecule type" value="Genomic_DNA"/>
</dbReference>
<dbReference type="AlphaFoldDB" id="A0A239NZC3"/>
<keyword evidence="2" id="KW-1185">Reference proteome</keyword>
<proteinExistence type="predicted"/>
<dbReference type="OrthoDB" id="3475100at2"/>
<accession>A0A239NZC3</accession>
<reference evidence="1 2" key="1">
    <citation type="submission" date="2017-06" db="EMBL/GenBank/DDBJ databases">
        <authorList>
            <person name="Kim H.J."/>
            <person name="Triplett B.A."/>
        </authorList>
    </citation>
    <scope>NUCLEOTIDE SEQUENCE [LARGE SCALE GENOMIC DNA]</scope>
    <source>
        <strain evidence="1 2">DSM 44715</strain>
    </source>
</reference>
<name>A0A239NZC3_9ACTN</name>
<organism evidence="1 2">
    <name type="scientific">Actinomadura meyerae</name>
    <dbReference type="NCBI Taxonomy" id="240840"/>
    <lineage>
        <taxon>Bacteria</taxon>
        <taxon>Bacillati</taxon>
        <taxon>Actinomycetota</taxon>
        <taxon>Actinomycetes</taxon>
        <taxon>Streptosporangiales</taxon>
        <taxon>Thermomonosporaceae</taxon>
        <taxon>Actinomadura</taxon>
    </lineage>
</organism>
<evidence type="ECO:0000313" key="1">
    <source>
        <dbReference type="EMBL" id="SNT60241.1"/>
    </source>
</evidence>
<protein>
    <submittedName>
        <fullName evidence="1">Uncharacterized protein</fullName>
    </submittedName>
</protein>